<evidence type="ECO:0000313" key="1">
    <source>
        <dbReference type="EMBL" id="MWV42233.1"/>
    </source>
</evidence>
<protein>
    <recommendedName>
        <fullName evidence="3">Methionine gamma-lyase family protein</fullName>
    </recommendedName>
</protein>
<dbReference type="Pfam" id="PF06838">
    <property type="entry name" value="Met_gamma_lyase"/>
    <property type="match status" value="1"/>
</dbReference>
<reference evidence="1 2" key="1">
    <citation type="submission" date="2019-12" db="EMBL/GenBank/DDBJ databases">
        <title>Paenibacillus sp. nov., an endophytic bacterium isolated from the stem of Dendrobium.</title>
        <authorList>
            <person name="Zhao R."/>
        </authorList>
    </citation>
    <scope>NUCLEOTIDE SEQUENCE [LARGE SCALE GENOMIC DNA]</scope>
    <source>
        <strain evidence="1 2">HJL G12</strain>
    </source>
</reference>
<dbReference type="Gene3D" id="3.90.1150.60">
    <property type="entry name" value="Methioning gamme-lyase, C-terminal domain"/>
    <property type="match status" value="1"/>
</dbReference>
<proteinExistence type="predicted"/>
<name>A0A7X3LG82_9BACL</name>
<dbReference type="RefSeq" id="WP_160495851.1">
    <property type="nucleotide sequence ID" value="NZ_WUBI01000001.1"/>
</dbReference>
<comment type="caution">
    <text evidence="1">The sequence shown here is derived from an EMBL/GenBank/DDBJ whole genome shotgun (WGS) entry which is preliminary data.</text>
</comment>
<gene>
    <name evidence="1" type="ORF">GRF59_01190</name>
</gene>
<dbReference type="Proteomes" id="UP000460318">
    <property type="component" value="Unassembled WGS sequence"/>
</dbReference>
<dbReference type="InterPro" id="IPR015424">
    <property type="entry name" value="PyrdxlP-dep_Trfase"/>
</dbReference>
<dbReference type="InterPro" id="IPR009651">
    <property type="entry name" value="Met_g_lyase_put"/>
</dbReference>
<organism evidence="1 2">
    <name type="scientific">Paenibacillus dendrobii</name>
    <dbReference type="NCBI Taxonomy" id="2691084"/>
    <lineage>
        <taxon>Bacteria</taxon>
        <taxon>Bacillati</taxon>
        <taxon>Bacillota</taxon>
        <taxon>Bacilli</taxon>
        <taxon>Bacillales</taxon>
        <taxon>Paenibacillaceae</taxon>
        <taxon>Paenibacillus</taxon>
    </lineage>
</organism>
<dbReference type="InterPro" id="IPR015421">
    <property type="entry name" value="PyrdxlP-dep_Trfase_major"/>
</dbReference>
<keyword evidence="2" id="KW-1185">Reference proteome</keyword>
<dbReference type="Gene3D" id="3.40.640.10">
    <property type="entry name" value="Type I PLP-dependent aspartate aminotransferase-like (Major domain)"/>
    <property type="match status" value="1"/>
</dbReference>
<dbReference type="PANTHER" id="PTHR46658">
    <property type="entry name" value="CYS OR MET METABOLISM PYRIDOXAL-PHOSPHATE-DEPENDENT ENZYME"/>
    <property type="match status" value="1"/>
</dbReference>
<evidence type="ECO:0000313" key="2">
    <source>
        <dbReference type="Proteomes" id="UP000460318"/>
    </source>
</evidence>
<accession>A0A7X3LG82</accession>
<dbReference type="SUPFAM" id="SSF53383">
    <property type="entry name" value="PLP-dependent transferases"/>
    <property type="match status" value="1"/>
</dbReference>
<evidence type="ECO:0008006" key="3">
    <source>
        <dbReference type="Google" id="ProtNLM"/>
    </source>
</evidence>
<dbReference type="AlphaFoldDB" id="A0A7X3LG82"/>
<sequence>MIKFTDELEQWMETAEERIEGQFRKLDRIIDQNQWKVIEAFQHHKVSDFHFAGSTGYAYNDRGREVLDLVYADVFGAEAALVRPHFASGTHTISTALFGVLRPGDELFYITGRPYDTLHKVIGKKGDGTGSLQDFGITYREAALTEDGGIDWDAVRSGIQESTKVIGIQRSRGYDWRSSFTVNEIGEMVKRVKEIKPDVIVFVDNCYGEFTEVLEPTQVGADLIAGSLIKNPGGGIAETGGYICGKQNYVDLCAYRLTAPGIGSEVGAMLGTTRGIYQGLFMAPTLVGQALKGSIFAAAMFEQAGFVTKPAWNETRTDLIQAISFTSAEHLIAFVQGIQRAAAVDSHVVPEPWDMPGYEHPVIMAAGTFIQGGSLELSADAPIREPFIGYMQGGLTYSHVKFGVMLALQTMKEQKLL</sequence>
<dbReference type="PANTHER" id="PTHR46658:SF1">
    <property type="entry name" value="CYS OR MET METABOLISM PYRIDOXAL-PHOSPHATE-DEPENDENT ENZYME"/>
    <property type="match status" value="1"/>
</dbReference>
<dbReference type="EMBL" id="WUBI01000001">
    <property type="protein sequence ID" value="MWV42233.1"/>
    <property type="molecule type" value="Genomic_DNA"/>
</dbReference>